<organism evidence="5">
    <name type="scientific">invertebrate metagenome</name>
    <dbReference type="NCBI Taxonomy" id="1711999"/>
    <lineage>
        <taxon>unclassified sequences</taxon>
        <taxon>metagenomes</taxon>
        <taxon>organismal metagenomes</taxon>
    </lineage>
</organism>
<dbReference type="GO" id="GO:0005829">
    <property type="term" value="C:cytosol"/>
    <property type="evidence" value="ECO:0007669"/>
    <property type="project" value="TreeGrafter"/>
</dbReference>
<dbReference type="PANTHER" id="PTHR47811">
    <property type="entry name" value="TRNA PSEUDOURIDINE SYNTHASE D"/>
    <property type="match status" value="1"/>
</dbReference>
<dbReference type="GO" id="GO:0003723">
    <property type="term" value="F:RNA binding"/>
    <property type="evidence" value="ECO:0007669"/>
    <property type="project" value="InterPro"/>
</dbReference>
<evidence type="ECO:0000256" key="3">
    <source>
        <dbReference type="ARBA" id="ARBA00023235"/>
    </source>
</evidence>
<dbReference type="InterPro" id="IPR020103">
    <property type="entry name" value="PsdUridine_synth_cat_dom_sf"/>
</dbReference>
<keyword evidence="3 5" id="KW-0413">Isomerase</keyword>
<dbReference type="NCBIfam" id="NF002153">
    <property type="entry name" value="PRK00984.1-2"/>
    <property type="match status" value="1"/>
</dbReference>
<dbReference type="AlphaFoldDB" id="A0A2H9T9A7"/>
<dbReference type="Gene3D" id="3.30.2340.10">
    <property type="entry name" value="TruD, insertion domain"/>
    <property type="match status" value="1"/>
</dbReference>
<dbReference type="GO" id="GO:0008033">
    <property type="term" value="P:tRNA processing"/>
    <property type="evidence" value="ECO:0007669"/>
    <property type="project" value="UniProtKB-KW"/>
</dbReference>
<dbReference type="InterPro" id="IPR020119">
    <property type="entry name" value="PsdUridine_synth_TruD_CS"/>
</dbReference>
<dbReference type="InterPro" id="IPR001656">
    <property type="entry name" value="PsdUridine_synth_TruD"/>
</dbReference>
<dbReference type="EC" id="5.4.99.27" evidence="5"/>
<dbReference type="GO" id="GO:0001522">
    <property type="term" value="P:pseudouridine synthesis"/>
    <property type="evidence" value="ECO:0007669"/>
    <property type="project" value="InterPro"/>
</dbReference>
<dbReference type="InterPro" id="IPR011760">
    <property type="entry name" value="PsdUridine_synth_TruD_insert"/>
</dbReference>
<dbReference type="GO" id="GO:0160150">
    <property type="term" value="F:tRNA pseudouridine(13) synthase activity"/>
    <property type="evidence" value="ECO:0007669"/>
    <property type="project" value="UniProtKB-EC"/>
</dbReference>
<evidence type="ECO:0000256" key="1">
    <source>
        <dbReference type="ARBA" id="ARBA00007953"/>
    </source>
</evidence>
<dbReference type="HAMAP" id="MF_01082">
    <property type="entry name" value="TruD"/>
    <property type="match status" value="1"/>
</dbReference>
<dbReference type="PANTHER" id="PTHR47811:SF1">
    <property type="entry name" value="TRNA PSEUDOURIDINE SYNTHASE D"/>
    <property type="match status" value="1"/>
</dbReference>
<dbReference type="SUPFAM" id="SSF55120">
    <property type="entry name" value="Pseudouridine synthase"/>
    <property type="match status" value="1"/>
</dbReference>
<keyword evidence="2" id="KW-0819">tRNA processing</keyword>
<evidence type="ECO:0000313" key="5">
    <source>
        <dbReference type="EMBL" id="PJE79793.1"/>
    </source>
</evidence>
<dbReference type="EMBL" id="NSIT01000047">
    <property type="protein sequence ID" value="PJE79793.1"/>
    <property type="molecule type" value="Genomic_DNA"/>
</dbReference>
<dbReference type="InterPro" id="IPR050170">
    <property type="entry name" value="TruD_pseudoU_synthase"/>
</dbReference>
<comment type="caution">
    <text evidence="5">The sequence shown here is derived from an EMBL/GenBank/DDBJ whole genome shotgun (WGS) entry which is preliminary data.</text>
</comment>
<reference evidence="5" key="1">
    <citation type="journal article" date="2017" name="Appl. Environ. Microbiol.">
        <title>Molecular characterization of an Endozoicomonas-like organism causing infection in king scallop Pecten maximus L.</title>
        <authorList>
            <person name="Cano I."/>
            <person name="van Aerle R."/>
            <person name="Ross S."/>
            <person name="Verner-Jeffreys D.W."/>
            <person name="Paley R.K."/>
            <person name="Rimmer G."/>
            <person name="Ryder D."/>
            <person name="Hooper P."/>
            <person name="Stone D."/>
            <person name="Feist S.W."/>
        </authorList>
    </citation>
    <scope>NUCLEOTIDE SEQUENCE</scope>
</reference>
<comment type="similarity">
    <text evidence="1">Belongs to the pseudouridine synthase TruD family.</text>
</comment>
<name>A0A2H9T9A7_9ZZZZ</name>
<evidence type="ECO:0000256" key="2">
    <source>
        <dbReference type="ARBA" id="ARBA00022694"/>
    </source>
</evidence>
<dbReference type="Pfam" id="PF01142">
    <property type="entry name" value="TruD"/>
    <property type="match status" value="2"/>
</dbReference>
<evidence type="ECO:0000259" key="4">
    <source>
        <dbReference type="PROSITE" id="PS50984"/>
    </source>
</evidence>
<proteinExistence type="inferred from homology"/>
<protein>
    <submittedName>
        <fullName evidence="5">tRNA pseudouridine synthase D</fullName>
        <ecNumber evidence="5">5.4.99.27</ecNumber>
    </submittedName>
</protein>
<feature type="domain" description="TRUD" evidence="4">
    <location>
        <begin position="158"/>
        <end position="304"/>
    </location>
</feature>
<dbReference type="Gene3D" id="3.30.2350.20">
    <property type="entry name" value="TruD, catalytic domain"/>
    <property type="match status" value="1"/>
</dbReference>
<dbReference type="InterPro" id="IPR042214">
    <property type="entry name" value="TruD_catalytic"/>
</dbReference>
<dbReference type="InterPro" id="IPR043165">
    <property type="entry name" value="TruD_insert_sf"/>
</dbReference>
<sequence>MNVSLLSNNAYIWGKPLGHCRFKHVFSDFQVEEILPFEPEDQGEHCYLYLQKTGQNTDWVAGQLARYAGVKRSEVSYAGKKDRHAITQQWFSIRLPGKETPEWKNLDIEGVSVLQQTRHRKKLKNGVLQANNFIITLRDVEADRLEVDQRLARIRQNGVPNYFGSQRFGHNGHNIEKARQMFENHVRMPRNKRAMYLSATRSWLFNQVVAERIKQGIWDNPVAGDVFGFHDNHSIIRDAVVDETIKARVRAGEISPTGPLWGEGALLSTQVCHDLEQQIIARFPDLSKGLVSAGLHQERRVIRLIPDVLDWQWPTEHQLCISMRLPKGCFATSVLREILICDEPACVSHEQALPASC</sequence>
<accession>A0A2H9T9A7</accession>
<dbReference type="PROSITE" id="PS50984">
    <property type="entry name" value="TRUD"/>
    <property type="match status" value="1"/>
</dbReference>
<gene>
    <name evidence="5" type="primary">truD</name>
    <name evidence="5" type="ORF">CI610_01225</name>
</gene>
<dbReference type="PROSITE" id="PS01268">
    <property type="entry name" value="UPF0024"/>
    <property type="match status" value="1"/>
</dbReference>
<dbReference type="CDD" id="cd02575">
    <property type="entry name" value="PseudoU_synth_EcTruD"/>
    <property type="match status" value="1"/>
</dbReference>